<name>A0A2H4T2S0_9VIRU</name>
<protein>
    <submittedName>
        <fullName evidence="2">OrNV gp028-like protein</fullName>
    </submittedName>
</protein>
<keyword evidence="3" id="KW-1185">Reference proteome</keyword>
<dbReference type="GeneID" id="41701447"/>
<dbReference type="EMBL" id="KY457233">
    <property type="protein sequence ID" value="ATY70224.1"/>
    <property type="molecule type" value="Genomic_DNA"/>
</dbReference>
<proteinExistence type="predicted"/>
<feature type="compositionally biased region" description="Acidic residues" evidence="1">
    <location>
        <begin position="139"/>
        <end position="150"/>
    </location>
</feature>
<evidence type="ECO:0000313" key="2">
    <source>
        <dbReference type="EMBL" id="ATY70224.1"/>
    </source>
</evidence>
<feature type="region of interest" description="Disordered" evidence="1">
    <location>
        <begin position="129"/>
        <end position="181"/>
    </location>
</feature>
<feature type="compositionally biased region" description="Low complexity" evidence="1">
    <location>
        <begin position="151"/>
        <end position="170"/>
    </location>
</feature>
<reference evidence="2" key="1">
    <citation type="journal article" date="2021" name="Virus">
        <title>The discovery, distribution and diversity of DNA viruses associated with Drosophila melanogaster in Europe.</title>
        <authorList>
            <person name="Wallace M.A."/>
            <person name="Coffman K.A."/>
            <person name="Gilbert C."/>
            <person name="Ravindran S."/>
            <person name="Albery G.F."/>
            <person name="Abbott J."/>
            <person name="Argyridou E."/>
            <person name="Bellosta P."/>
            <person name="Betancourt A.J."/>
            <person name="Colinet H."/>
            <person name="Eric K."/>
            <person name="Glaser-Schmitt A."/>
            <person name="Grath S."/>
            <person name="Jelic M."/>
            <person name="Kankare M."/>
            <person name="Kozeretska I."/>
            <person name="Loeschcke V."/>
            <person name="Montchamp-Moreau C."/>
            <person name="Ometto L."/>
            <person name="Onder B.S."/>
            <person name="Orengo D.J."/>
            <person name="Parsch J."/>
            <person name="Pascual M."/>
            <person name="Patenkovic A."/>
            <person name="Puerma E."/>
            <person name="Ritchie M.G."/>
            <person name="Rota-Stabelli O."/>
            <person name="Schou M.F."/>
            <person name="Serga S.V."/>
            <person name="Stamenkovic-Radak M."/>
            <person name="Tanaskovic M."/>
            <person name="Veselinovic M.S."/>
            <person name="Vieira J."/>
            <person name="Vieira C.P."/>
            <person name="Kapun M."/>
            <person name="Flatt T."/>
            <person name="Gonzalez J."/>
            <person name="Staubach F."/>
            <person name="Obbard D.J."/>
        </authorList>
    </citation>
    <scope>NUCLEOTIDE SEQUENCE</scope>
    <source>
        <strain evidence="2">DrosEU28 Tomelloso 2015</strain>
    </source>
</reference>
<dbReference type="KEGG" id="vg:41701447"/>
<accession>A0A2H4T2S0</accession>
<evidence type="ECO:0000256" key="1">
    <source>
        <dbReference type="SAM" id="MobiDB-lite"/>
    </source>
</evidence>
<dbReference type="Proteomes" id="UP000289333">
    <property type="component" value="Segment"/>
</dbReference>
<organism evidence="2">
    <name type="scientific">Tomelloso virus</name>
    <dbReference type="NCBI Taxonomy" id="2053981"/>
    <lineage>
        <taxon>Viruses</taxon>
        <taxon>Viruses incertae sedis</taxon>
        <taxon>Naldaviricetes</taxon>
        <taxon>Lefavirales</taxon>
        <taxon>Nudiviridae</taxon>
        <taxon>Alphanudivirus</taxon>
        <taxon>Alphanudivirus alterdromelanogasteris</taxon>
    </lineage>
</organism>
<sequence>MSNAASLLAEQSIFAQLIVKKIKSEPSKFQLATLGKNSIYSYYSGARLTTVDPKDYSIINLPDTIEFLPKNSIFDNILLIRSSSPDYRFVPIASPTVQNESMKRAIIANDADIKVKKFKTPRRTETIFSNEYSISAPPVEDDDSYGDNDDSVAAAPSSSNQQQQAQAVPAPAAPPPQNNGLKFTYRDFNNVSTYSNFNSSVMANVVPIVVGFANDDEQESTWIQALQSLYNFDSNIALDQSRNPTTAAWRIILYMANSVGASNKYDMDGINNIKAIIDNYTG</sequence>
<dbReference type="OrthoDB" id="18225at10239"/>
<dbReference type="RefSeq" id="YP_009553398.1">
    <property type="nucleotide sequence ID" value="NC_040789.1"/>
</dbReference>
<evidence type="ECO:0000313" key="3">
    <source>
        <dbReference type="Proteomes" id="UP000289333"/>
    </source>
</evidence>